<proteinExistence type="predicted"/>
<evidence type="ECO:0000313" key="4">
    <source>
        <dbReference type="EMBL" id="KAG6630090.1"/>
    </source>
</evidence>
<dbReference type="SMART" id="SM00255">
    <property type="entry name" value="TIR"/>
    <property type="match status" value="1"/>
</dbReference>
<evidence type="ECO:0000259" key="3">
    <source>
        <dbReference type="PROSITE" id="PS50104"/>
    </source>
</evidence>
<feature type="compositionally biased region" description="Polar residues" evidence="2">
    <location>
        <begin position="1"/>
        <end position="13"/>
    </location>
</feature>
<dbReference type="FunFam" id="3.40.50.10140:FF:000007">
    <property type="entry name" value="Disease resistance protein (TIR-NBS-LRR class)"/>
    <property type="match status" value="1"/>
</dbReference>
<keyword evidence="1" id="KW-0520">NAD</keyword>
<evidence type="ECO:0000256" key="2">
    <source>
        <dbReference type="SAM" id="MobiDB-lite"/>
    </source>
</evidence>
<sequence length="265" mass="30519">MATQRPSSSTNSENTKKRKRDDSSCSEEDERIISSSLPSSSTARWKHDVFLSFCGEDTRRSFTDHLYSYLKGKGILVFRDDESLERGTYISQELMQAIQESRYAIVIFSENYAFSKWCLRELAEIVEWEEKKNLTIIPIFYHVDPSEVRIQNGTFAKAFFAHEEDPMVDIKEINTWRKACKTVGGLKGEHIKGDRYESTIIQQISEMIFCNYTMPNSLIHDNQKIVGINSGVKEMISLLHMESNDVRFIGIHGKTHGCERNDVPL</sequence>
<reference evidence="4" key="1">
    <citation type="submission" date="2020-12" db="EMBL/GenBank/DDBJ databases">
        <title>WGS assembly of Carya illinoinensis cv. Pawnee.</title>
        <authorList>
            <person name="Platts A."/>
            <person name="Shu S."/>
            <person name="Wright S."/>
            <person name="Barry K."/>
            <person name="Edger P."/>
            <person name="Pires J.C."/>
            <person name="Schmutz J."/>
        </authorList>
    </citation>
    <scope>NUCLEOTIDE SEQUENCE</scope>
    <source>
        <tissue evidence="4">Leaf</tissue>
    </source>
</reference>
<feature type="region of interest" description="Disordered" evidence="2">
    <location>
        <begin position="1"/>
        <end position="35"/>
    </location>
</feature>
<dbReference type="PANTHER" id="PTHR32009">
    <property type="entry name" value="TMV RESISTANCE PROTEIN N-LIKE"/>
    <property type="match status" value="1"/>
</dbReference>
<gene>
    <name evidence="4" type="ORF">CIPAW_14G131200</name>
</gene>
<evidence type="ECO:0000256" key="1">
    <source>
        <dbReference type="ARBA" id="ARBA00023027"/>
    </source>
</evidence>
<dbReference type="InterPro" id="IPR000157">
    <property type="entry name" value="TIR_dom"/>
</dbReference>
<name>A0A8T1NMT1_CARIL</name>
<feature type="domain" description="TIR" evidence="3">
    <location>
        <begin position="45"/>
        <end position="208"/>
    </location>
</feature>
<comment type="caution">
    <text evidence="4">The sequence shown here is derived from an EMBL/GenBank/DDBJ whole genome shotgun (WGS) entry which is preliminary data.</text>
</comment>
<protein>
    <recommendedName>
        <fullName evidence="3">TIR domain-containing protein</fullName>
    </recommendedName>
</protein>
<dbReference type="Proteomes" id="UP000811609">
    <property type="component" value="Chromosome 14"/>
</dbReference>
<dbReference type="AlphaFoldDB" id="A0A8T1NMT1"/>
<dbReference type="GO" id="GO:0007165">
    <property type="term" value="P:signal transduction"/>
    <property type="evidence" value="ECO:0007669"/>
    <property type="project" value="InterPro"/>
</dbReference>
<keyword evidence="5" id="KW-1185">Reference proteome</keyword>
<evidence type="ECO:0000313" key="5">
    <source>
        <dbReference type="Proteomes" id="UP000811609"/>
    </source>
</evidence>
<organism evidence="4 5">
    <name type="scientific">Carya illinoinensis</name>
    <name type="common">Pecan</name>
    <dbReference type="NCBI Taxonomy" id="32201"/>
    <lineage>
        <taxon>Eukaryota</taxon>
        <taxon>Viridiplantae</taxon>
        <taxon>Streptophyta</taxon>
        <taxon>Embryophyta</taxon>
        <taxon>Tracheophyta</taxon>
        <taxon>Spermatophyta</taxon>
        <taxon>Magnoliopsida</taxon>
        <taxon>eudicotyledons</taxon>
        <taxon>Gunneridae</taxon>
        <taxon>Pentapetalae</taxon>
        <taxon>rosids</taxon>
        <taxon>fabids</taxon>
        <taxon>Fagales</taxon>
        <taxon>Juglandaceae</taxon>
        <taxon>Carya</taxon>
    </lineage>
</organism>
<dbReference type="PANTHER" id="PTHR32009:SF153">
    <property type="entry name" value="TMV RESISTANCE PROTEIN N-LIKE"/>
    <property type="match status" value="1"/>
</dbReference>
<dbReference type="PROSITE" id="PS50104">
    <property type="entry name" value="TIR"/>
    <property type="match status" value="1"/>
</dbReference>
<accession>A0A8T1NMT1</accession>
<dbReference type="Pfam" id="PF01582">
    <property type="entry name" value="TIR"/>
    <property type="match status" value="1"/>
</dbReference>
<dbReference type="EMBL" id="CM031822">
    <property type="protein sequence ID" value="KAG6630090.1"/>
    <property type="molecule type" value="Genomic_DNA"/>
</dbReference>